<reference evidence="1 2" key="1">
    <citation type="submission" date="2018-10" db="EMBL/GenBank/DDBJ databases">
        <title>Genomic Encyclopedia of Archaeal and Bacterial Type Strains, Phase II (KMG-II): from individual species to whole genera.</title>
        <authorList>
            <person name="Goeker M."/>
        </authorList>
    </citation>
    <scope>NUCLEOTIDE SEQUENCE [LARGE SCALE GENOMIC DNA]</scope>
    <source>
        <strain evidence="1 2">DSM 29537</strain>
    </source>
</reference>
<comment type="caution">
    <text evidence="1">The sequence shown here is derived from an EMBL/GenBank/DDBJ whole genome shotgun (WGS) entry which is preliminary data.</text>
</comment>
<proteinExistence type="predicted"/>
<name>A0A495LZ52_9FLAO</name>
<dbReference type="EMBL" id="RBLC01000005">
    <property type="protein sequence ID" value="RKS19026.1"/>
    <property type="molecule type" value="Genomic_DNA"/>
</dbReference>
<sequence length="74" mass="8017">MAFYTIEFDYTGNAPTASKTYNFCIDDLGYDAENVQQVGPIKVKIDGSSKANIVNAINADLPKTRSGTTYTEAS</sequence>
<gene>
    <name evidence="1" type="ORF">CLV94_2977</name>
</gene>
<dbReference type="Proteomes" id="UP000277579">
    <property type="component" value="Unassembled WGS sequence"/>
</dbReference>
<accession>A0A495LZ52</accession>
<dbReference type="RefSeq" id="WP_121377266.1">
    <property type="nucleotide sequence ID" value="NZ_RBLC01000005.1"/>
</dbReference>
<evidence type="ECO:0000313" key="2">
    <source>
        <dbReference type="Proteomes" id="UP000277579"/>
    </source>
</evidence>
<dbReference type="OrthoDB" id="9861191at2"/>
<dbReference type="AlphaFoldDB" id="A0A495LZ52"/>
<keyword evidence="2" id="KW-1185">Reference proteome</keyword>
<protein>
    <submittedName>
        <fullName evidence="1">Uncharacterized protein</fullName>
    </submittedName>
</protein>
<evidence type="ECO:0000313" key="1">
    <source>
        <dbReference type="EMBL" id="RKS19026.1"/>
    </source>
</evidence>
<organism evidence="1 2">
    <name type="scientific">Flavobacterium endophyticum</name>
    <dbReference type="NCBI Taxonomy" id="1540163"/>
    <lineage>
        <taxon>Bacteria</taxon>
        <taxon>Pseudomonadati</taxon>
        <taxon>Bacteroidota</taxon>
        <taxon>Flavobacteriia</taxon>
        <taxon>Flavobacteriales</taxon>
        <taxon>Flavobacteriaceae</taxon>
        <taxon>Flavobacterium</taxon>
    </lineage>
</organism>